<dbReference type="AlphaFoldDB" id="D8LH20"/>
<keyword evidence="4" id="KW-1185">Reference proteome</keyword>
<reference evidence="3 4" key="1">
    <citation type="journal article" date="2010" name="Nature">
        <title>The Ectocarpus genome and the independent evolution of multicellularity in brown algae.</title>
        <authorList>
            <person name="Cock J.M."/>
            <person name="Sterck L."/>
            <person name="Rouze P."/>
            <person name="Scornet D."/>
            <person name="Allen A.E."/>
            <person name="Amoutzias G."/>
            <person name="Anthouard V."/>
            <person name="Artiguenave F."/>
            <person name="Aury J.M."/>
            <person name="Badger J.H."/>
            <person name="Beszteri B."/>
            <person name="Billiau K."/>
            <person name="Bonnet E."/>
            <person name="Bothwell J.H."/>
            <person name="Bowler C."/>
            <person name="Boyen C."/>
            <person name="Brownlee C."/>
            <person name="Carrano C.J."/>
            <person name="Charrier B."/>
            <person name="Cho G.Y."/>
            <person name="Coelho S.M."/>
            <person name="Collen J."/>
            <person name="Corre E."/>
            <person name="Da Silva C."/>
            <person name="Delage L."/>
            <person name="Delaroque N."/>
            <person name="Dittami S.M."/>
            <person name="Doulbeau S."/>
            <person name="Elias M."/>
            <person name="Farnham G."/>
            <person name="Gachon C.M."/>
            <person name="Gschloessl B."/>
            <person name="Heesch S."/>
            <person name="Jabbari K."/>
            <person name="Jubin C."/>
            <person name="Kawai H."/>
            <person name="Kimura K."/>
            <person name="Kloareg B."/>
            <person name="Kupper F.C."/>
            <person name="Lang D."/>
            <person name="Le Bail A."/>
            <person name="Leblanc C."/>
            <person name="Lerouge P."/>
            <person name="Lohr M."/>
            <person name="Lopez P.J."/>
            <person name="Martens C."/>
            <person name="Maumus F."/>
            <person name="Michel G."/>
            <person name="Miranda-Saavedra D."/>
            <person name="Morales J."/>
            <person name="Moreau H."/>
            <person name="Motomura T."/>
            <person name="Nagasato C."/>
            <person name="Napoli C.A."/>
            <person name="Nelson D.R."/>
            <person name="Nyvall-Collen P."/>
            <person name="Peters A.F."/>
            <person name="Pommier C."/>
            <person name="Potin P."/>
            <person name="Poulain J."/>
            <person name="Quesneville H."/>
            <person name="Read B."/>
            <person name="Rensing S.A."/>
            <person name="Ritter A."/>
            <person name="Rousvoal S."/>
            <person name="Samanta M."/>
            <person name="Samson G."/>
            <person name="Schroeder D.C."/>
            <person name="Segurens B."/>
            <person name="Strittmatter M."/>
            <person name="Tonon T."/>
            <person name="Tregear J.W."/>
            <person name="Valentin K."/>
            <person name="von Dassow P."/>
            <person name="Yamagishi T."/>
            <person name="Van de Peer Y."/>
            <person name="Wincker P."/>
        </authorList>
    </citation>
    <scope>NUCLEOTIDE SEQUENCE [LARGE SCALE GENOMIC DNA]</scope>
    <source>
        <strain evidence="4">Ec32 / CCAP1310/4</strain>
    </source>
</reference>
<dbReference type="eggNOG" id="KOG4176">
    <property type="taxonomic scope" value="Eukaryota"/>
</dbReference>
<name>D8LH20_ECTSI</name>
<dbReference type="PANTHER" id="PTHR12463:SF1">
    <property type="entry name" value="2-OXOGLUTARATE AND FE-DEPENDENT OXYGENASE FAMILY PROTEIN"/>
    <property type="match status" value="1"/>
</dbReference>
<dbReference type="InterPro" id="IPR027450">
    <property type="entry name" value="AlkB-like"/>
</dbReference>
<dbReference type="GO" id="GO:0016491">
    <property type="term" value="F:oxidoreductase activity"/>
    <property type="evidence" value="ECO:0007669"/>
    <property type="project" value="TreeGrafter"/>
</dbReference>
<dbReference type="Pfam" id="PF13532">
    <property type="entry name" value="2OG-FeII_Oxy_2"/>
    <property type="match status" value="1"/>
</dbReference>
<feature type="region of interest" description="Disordered" evidence="1">
    <location>
        <begin position="1"/>
        <end position="32"/>
    </location>
</feature>
<dbReference type="InParanoid" id="D8LH20"/>
<feature type="domain" description="Fe2OG dioxygenase" evidence="2">
    <location>
        <begin position="219"/>
        <end position="321"/>
    </location>
</feature>
<dbReference type="EMBL" id="FN649741">
    <property type="protein sequence ID" value="CBN75873.1"/>
    <property type="molecule type" value="Genomic_DNA"/>
</dbReference>
<dbReference type="GO" id="GO:0070988">
    <property type="term" value="P:demethylation"/>
    <property type="evidence" value="ECO:0007669"/>
    <property type="project" value="InterPro"/>
</dbReference>
<dbReference type="Proteomes" id="UP000002630">
    <property type="component" value="Linkage Group LG16"/>
</dbReference>
<proteinExistence type="predicted"/>
<dbReference type="SUPFAM" id="SSF51197">
    <property type="entry name" value="Clavaminate synthase-like"/>
    <property type="match status" value="1"/>
</dbReference>
<evidence type="ECO:0000313" key="3">
    <source>
        <dbReference type="EMBL" id="CBN75873.1"/>
    </source>
</evidence>
<accession>D8LH20</accession>
<dbReference type="InterPro" id="IPR032857">
    <property type="entry name" value="ALKBH4"/>
</dbReference>
<dbReference type="InterPro" id="IPR005123">
    <property type="entry name" value="Oxoglu/Fe-dep_dioxygenase_dom"/>
</dbReference>
<dbReference type="PROSITE" id="PS51471">
    <property type="entry name" value="FE2OG_OXY"/>
    <property type="match status" value="1"/>
</dbReference>
<gene>
    <name evidence="3" type="ORF">Esi_0186_0021</name>
</gene>
<dbReference type="Gene3D" id="2.60.120.590">
    <property type="entry name" value="Alpha-ketoglutarate-dependent dioxygenase AlkB-like"/>
    <property type="match status" value="1"/>
</dbReference>
<evidence type="ECO:0000256" key="1">
    <source>
        <dbReference type="SAM" id="MobiDB-lite"/>
    </source>
</evidence>
<dbReference type="STRING" id="2880.D8LH20"/>
<protein>
    <recommendedName>
        <fullName evidence="2">Fe2OG dioxygenase domain-containing protein</fullName>
    </recommendedName>
</protein>
<dbReference type="OrthoDB" id="271595at2759"/>
<evidence type="ECO:0000313" key="4">
    <source>
        <dbReference type="Proteomes" id="UP000002630"/>
    </source>
</evidence>
<evidence type="ECO:0000259" key="2">
    <source>
        <dbReference type="PROSITE" id="PS51471"/>
    </source>
</evidence>
<sequence>MVEERGAGPRATIDSQGLGSAVGPTTGGQQGCYERLRGDGGPTRHVCLMGVSERDDDAVGEVSLSFGKVSSIERNAKNRGIRVVTYDAVADATAAQAGLAAGLAPRMGRTVAVHFCSLVPPKPREGLRCTSETAGVDVPGLTLIKGFVTEEEEGSLLKHFVQGDDVRWTGPLKRRVQHFGRVFDYHTRHVDFDAPAPPLPECLTDVVREMGDRGLKPSDPDQLTLNEYKPGQGISPHVDTHSAFEDGLASLSLGSGCVMDMRHPDGVRVKNLYLPRGSLLVMEGPARYEWSHGIASRKTDMVDGVLTRRATRISFTFRRVRDPAVACGCDFAKSCDRETPVATATFLKKG</sequence>
<organism evidence="3 4">
    <name type="scientific">Ectocarpus siliculosus</name>
    <name type="common">Brown alga</name>
    <name type="synonym">Conferva siliculosa</name>
    <dbReference type="NCBI Taxonomy" id="2880"/>
    <lineage>
        <taxon>Eukaryota</taxon>
        <taxon>Sar</taxon>
        <taxon>Stramenopiles</taxon>
        <taxon>Ochrophyta</taxon>
        <taxon>PX clade</taxon>
        <taxon>Phaeophyceae</taxon>
        <taxon>Ectocarpales</taxon>
        <taxon>Ectocarpaceae</taxon>
        <taxon>Ectocarpus</taxon>
    </lineage>
</organism>
<dbReference type="EMBL" id="FN648333">
    <property type="protein sequence ID" value="CBN75873.1"/>
    <property type="molecule type" value="Genomic_DNA"/>
</dbReference>
<dbReference type="GO" id="GO:0032451">
    <property type="term" value="F:demethylase activity"/>
    <property type="evidence" value="ECO:0007669"/>
    <property type="project" value="TreeGrafter"/>
</dbReference>
<dbReference type="PANTHER" id="PTHR12463">
    <property type="entry name" value="OXYGENASE-RELATED"/>
    <property type="match status" value="1"/>
</dbReference>
<dbReference type="InterPro" id="IPR037151">
    <property type="entry name" value="AlkB-like_sf"/>
</dbReference>